<reference evidence="2 3" key="1">
    <citation type="submission" date="2019-06" db="EMBL/GenBank/DDBJ databases">
        <title>Sequencing the genomes of 1000 actinobacteria strains.</title>
        <authorList>
            <person name="Klenk H.-P."/>
        </authorList>
    </citation>
    <scope>NUCLEOTIDE SEQUENCE [LARGE SCALE GENOMIC DNA]</scope>
    <source>
        <strain evidence="2 3">DSM 45928</strain>
    </source>
</reference>
<accession>A0A543B209</accession>
<dbReference type="RefSeq" id="WP_142043765.1">
    <property type="nucleotide sequence ID" value="NZ_JBHTGS010000002.1"/>
</dbReference>
<feature type="transmembrane region" description="Helical" evidence="1">
    <location>
        <begin position="25"/>
        <end position="43"/>
    </location>
</feature>
<evidence type="ECO:0000313" key="3">
    <source>
        <dbReference type="Proteomes" id="UP000317043"/>
    </source>
</evidence>
<comment type="caution">
    <text evidence="2">The sequence shown here is derived from an EMBL/GenBank/DDBJ whole genome shotgun (WGS) entry which is preliminary data.</text>
</comment>
<gene>
    <name evidence="2" type="ORF">FB566_4470</name>
</gene>
<dbReference type="EMBL" id="VFOW01000001">
    <property type="protein sequence ID" value="TQL78875.1"/>
    <property type="molecule type" value="Genomic_DNA"/>
</dbReference>
<keyword evidence="1" id="KW-1133">Transmembrane helix</keyword>
<keyword evidence="1" id="KW-0812">Transmembrane</keyword>
<dbReference type="AlphaFoldDB" id="A0A543B209"/>
<dbReference type="Proteomes" id="UP000317043">
    <property type="component" value="Unassembled WGS sequence"/>
</dbReference>
<feature type="transmembrane region" description="Helical" evidence="1">
    <location>
        <begin position="49"/>
        <end position="67"/>
    </location>
</feature>
<keyword evidence="3" id="KW-1185">Reference proteome</keyword>
<evidence type="ECO:0000313" key="2">
    <source>
        <dbReference type="EMBL" id="TQL78875.1"/>
    </source>
</evidence>
<dbReference type="InParanoid" id="A0A543B209"/>
<sequence length="188" mass="20388">MELNAADVSTLNVFVKCDRQAQRNLIWSIPATAVAAYGAWLLWQLHPLWGPVGAGLVVLVAVLPLGIHAKDGLRALLYEDVSAAILAGRQPVVRAAASVTCVTGDFPYTVSVTVDHPSLRKHPYLHIRADDFGADVRLNLADQLSLLGFGTATAQPFKEIIALETATGRRSWHGDTFHNEPKHVVIEP</sequence>
<proteinExistence type="predicted"/>
<evidence type="ECO:0000256" key="1">
    <source>
        <dbReference type="SAM" id="Phobius"/>
    </source>
</evidence>
<organism evidence="2 3">
    <name type="scientific">Stackebrandtia endophytica</name>
    <dbReference type="NCBI Taxonomy" id="1496996"/>
    <lineage>
        <taxon>Bacteria</taxon>
        <taxon>Bacillati</taxon>
        <taxon>Actinomycetota</taxon>
        <taxon>Actinomycetes</taxon>
        <taxon>Glycomycetales</taxon>
        <taxon>Glycomycetaceae</taxon>
        <taxon>Stackebrandtia</taxon>
    </lineage>
</organism>
<name>A0A543B209_9ACTN</name>
<keyword evidence="1" id="KW-0472">Membrane</keyword>
<protein>
    <submittedName>
        <fullName evidence="2">Uncharacterized protein</fullName>
    </submittedName>
</protein>